<feature type="transmembrane region" description="Helical" evidence="8">
    <location>
        <begin position="264"/>
        <end position="283"/>
    </location>
</feature>
<dbReference type="Proteomes" id="UP001139238">
    <property type="component" value="Unassembled WGS sequence"/>
</dbReference>
<evidence type="ECO:0000256" key="7">
    <source>
        <dbReference type="ARBA" id="ARBA00023136"/>
    </source>
</evidence>
<protein>
    <submittedName>
        <fullName evidence="9">ATPase</fullName>
    </submittedName>
</protein>
<keyword evidence="6" id="KW-0406">Ion transport</keyword>
<evidence type="ECO:0000256" key="1">
    <source>
        <dbReference type="ARBA" id="ARBA00004651"/>
    </source>
</evidence>
<sequence>MFDFILKKNKKNALDSLHDKPSGVFNKLVFYSSLFAVLLAVIETGFDFKVWLHGVASTFYLIVLGLNFIELLSQYVQKGIRSKLVLTFDLSIALLVIALLVTHFFADNSSFLYKFLFEKSLIKIALLVSFIRQLLVMEFSFKIVVAHPAQLFILSFLLLILLGTFLLMMPNATYGHIAFVDALFTATSAVCITGLAVKDTGAFFTPLGQIIIMCLFQLGGLGILTFATYFSYFFRGRISYQTQLQIGHVTSANRMSDVLKTLKVIFAVTFAVESVAAIAIYLSMLDVPMSIHRRIFFSVFHAISAFCNAGFSTMSDSLYELQLRFNYPLQMVVAVTFLFGGLGFAIVANVVEYLRHQVMRLLFPNRSRYGAKPWLLSINSRISLVTTLSLLVLAFVSVLVFEWQGTLTEHTSVIGKLVTGFFVAASPRSSGINVVDMAQLAPPTVMLTIALMWVGAAPNSTGGGIKTTTFAVAVLNIVSLARGYSRIEVFRREIADISVKRAFAIICLSVIIIAFGCTLIRWAEPNMSMTEVLFESVSAYTTTGLSLGITPHLSAFSKSVLIGLMFCGRVGALTILIALLNRPRHQSYRYPSEEIIIT</sequence>
<feature type="transmembrane region" description="Helical" evidence="8">
    <location>
        <begin position="28"/>
        <end position="46"/>
    </location>
</feature>
<dbReference type="Pfam" id="PF02386">
    <property type="entry name" value="TrkH"/>
    <property type="match status" value="1"/>
</dbReference>
<feature type="transmembrane region" description="Helical" evidence="8">
    <location>
        <begin position="209"/>
        <end position="234"/>
    </location>
</feature>
<feature type="transmembrane region" description="Helical" evidence="8">
    <location>
        <begin position="52"/>
        <end position="72"/>
    </location>
</feature>
<feature type="transmembrane region" description="Helical" evidence="8">
    <location>
        <begin position="331"/>
        <end position="354"/>
    </location>
</feature>
<feature type="transmembrane region" description="Helical" evidence="8">
    <location>
        <begin position="295"/>
        <end position="311"/>
    </location>
</feature>
<name>A0A9X1UQV9_9GAMM</name>
<feature type="transmembrane region" description="Helical" evidence="8">
    <location>
        <begin position="560"/>
        <end position="580"/>
    </location>
</feature>
<keyword evidence="2" id="KW-0813">Transport</keyword>
<dbReference type="AlphaFoldDB" id="A0A9X1UQV9"/>
<dbReference type="PANTHER" id="PTHR32024:SF1">
    <property type="entry name" value="KTR SYSTEM POTASSIUM UPTAKE PROTEIN B"/>
    <property type="match status" value="1"/>
</dbReference>
<evidence type="ECO:0000256" key="2">
    <source>
        <dbReference type="ARBA" id="ARBA00022448"/>
    </source>
</evidence>
<feature type="transmembrane region" description="Helical" evidence="8">
    <location>
        <begin position="502"/>
        <end position="523"/>
    </location>
</feature>
<evidence type="ECO:0000256" key="4">
    <source>
        <dbReference type="ARBA" id="ARBA00022692"/>
    </source>
</evidence>
<evidence type="ECO:0000313" key="9">
    <source>
        <dbReference type="EMBL" id="MCG8147321.1"/>
    </source>
</evidence>
<gene>
    <name evidence="9" type="ORF">H9W84_04180</name>
</gene>
<keyword evidence="7 8" id="KW-0472">Membrane</keyword>
<organism evidence="9 10">
    <name type="scientific">Moraxella tetraodonis</name>
    <dbReference type="NCBI Taxonomy" id="2767221"/>
    <lineage>
        <taxon>Bacteria</taxon>
        <taxon>Pseudomonadati</taxon>
        <taxon>Pseudomonadota</taxon>
        <taxon>Gammaproteobacteria</taxon>
        <taxon>Moraxellales</taxon>
        <taxon>Moraxellaceae</taxon>
        <taxon>Moraxella</taxon>
    </lineage>
</organism>
<dbReference type="InterPro" id="IPR003445">
    <property type="entry name" value="Cat_transpt"/>
</dbReference>
<comment type="subcellular location">
    <subcellularLocation>
        <location evidence="1">Cell membrane</location>
        <topology evidence="1">Multi-pass membrane protein</topology>
    </subcellularLocation>
</comment>
<evidence type="ECO:0000313" key="10">
    <source>
        <dbReference type="Proteomes" id="UP001139238"/>
    </source>
</evidence>
<feature type="transmembrane region" description="Helical" evidence="8">
    <location>
        <begin position="84"/>
        <end position="105"/>
    </location>
</feature>
<feature type="transmembrane region" description="Helical" evidence="8">
    <location>
        <begin position="463"/>
        <end position="481"/>
    </location>
</feature>
<dbReference type="GO" id="GO:0005886">
    <property type="term" value="C:plasma membrane"/>
    <property type="evidence" value="ECO:0007669"/>
    <property type="project" value="UniProtKB-SubCell"/>
</dbReference>
<dbReference type="PANTHER" id="PTHR32024">
    <property type="entry name" value="TRK SYSTEM POTASSIUM UPTAKE PROTEIN TRKG-RELATED"/>
    <property type="match status" value="1"/>
</dbReference>
<feature type="transmembrane region" description="Helical" evidence="8">
    <location>
        <begin position="143"/>
        <end position="168"/>
    </location>
</feature>
<dbReference type="GO" id="GO:0030001">
    <property type="term" value="P:metal ion transport"/>
    <property type="evidence" value="ECO:0007669"/>
    <property type="project" value="UniProtKB-ARBA"/>
</dbReference>
<evidence type="ECO:0000256" key="3">
    <source>
        <dbReference type="ARBA" id="ARBA00022475"/>
    </source>
</evidence>
<keyword evidence="5 8" id="KW-1133">Transmembrane helix</keyword>
<proteinExistence type="predicted"/>
<comment type="caution">
    <text evidence="9">The sequence shown here is derived from an EMBL/GenBank/DDBJ whole genome shotgun (WGS) entry which is preliminary data.</text>
</comment>
<keyword evidence="3" id="KW-1003">Cell membrane</keyword>
<evidence type="ECO:0000256" key="6">
    <source>
        <dbReference type="ARBA" id="ARBA00023065"/>
    </source>
</evidence>
<feature type="transmembrane region" description="Helical" evidence="8">
    <location>
        <begin position="174"/>
        <end position="197"/>
    </location>
</feature>
<dbReference type="GO" id="GO:0008324">
    <property type="term" value="F:monoatomic cation transmembrane transporter activity"/>
    <property type="evidence" value="ECO:0007669"/>
    <property type="project" value="InterPro"/>
</dbReference>
<keyword evidence="10" id="KW-1185">Reference proteome</keyword>
<keyword evidence="4 8" id="KW-0812">Transmembrane</keyword>
<reference evidence="9" key="1">
    <citation type="submission" date="2021-08" db="EMBL/GenBank/DDBJ databases">
        <title>Complete genome sequence of Moraxella sp strain PS-22.</title>
        <authorList>
            <person name="Das S.K."/>
        </authorList>
    </citation>
    <scope>NUCLEOTIDE SEQUENCE</scope>
    <source>
        <strain evidence="9">PS-22</strain>
    </source>
</reference>
<dbReference type="EMBL" id="JACSYB010000001">
    <property type="protein sequence ID" value="MCG8147321.1"/>
    <property type="molecule type" value="Genomic_DNA"/>
</dbReference>
<evidence type="ECO:0000256" key="5">
    <source>
        <dbReference type="ARBA" id="ARBA00022989"/>
    </source>
</evidence>
<feature type="transmembrane region" description="Helical" evidence="8">
    <location>
        <begin position="374"/>
        <end position="401"/>
    </location>
</feature>
<accession>A0A9X1UQV9</accession>
<evidence type="ECO:0000256" key="8">
    <source>
        <dbReference type="SAM" id="Phobius"/>
    </source>
</evidence>